<dbReference type="RefSeq" id="WP_252083762.1">
    <property type="nucleotide sequence ID" value="NZ_CP092418.1"/>
</dbReference>
<name>A0ABY4VAQ1_9GAMM</name>
<dbReference type="EMBL" id="CP092418">
    <property type="protein sequence ID" value="USD21364.1"/>
    <property type="molecule type" value="Genomic_DNA"/>
</dbReference>
<proteinExistence type="predicted"/>
<evidence type="ECO:0000313" key="2">
    <source>
        <dbReference type="Proteomes" id="UP001055658"/>
    </source>
</evidence>
<organism evidence="1 2">
    <name type="scientific">Microbulbifer variabilis</name>
    <dbReference type="NCBI Taxonomy" id="266805"/>
    <lineage>
        <taxon>Bacteria</taxon>
        <taxon>Pseudomonadati</taxon>
        <taxon>Pseudomonadota</taxon>
        <taxon>Gammaproteobacteria</taxon>
        <taxon>Cellvibrionales</taxon>
        <taxon>Microbulbiferaceae</taxon>
        <taxon>Microbulbifer</taxon>
    </lineage>
</organism>
<evidence type="ECO:0000313" key="1">
    <source>
        <dbReference type="EMBL" id="USD21364.1"/>
    </source>
</evidence>
<accession>A0ABY4VAQ1</accession>
<gene>
    <name evidence="1" type="ORF">MJO52_20275</name>
</gene>
<reference evidence="1" key="1">
    <citation type="submission" date="2022-02" db="EMBL/GenBank/DDBJ databases">
        <title>Coral-associated bacteria.</title>
        <authorList>
            <person name="Tang K."/>
            <person name="Wang X."/>
        </authorList>
    </citation>
    <scope>NUCLEOTIDE SEQUENCE</scope>
    <source>
        <strain evidence="1">SCSIO 43006</strain>
    </source>
</reference>
<dbReference type="Proteomes" id="UP001055658">
    <property type="component" value="Chromosome"/>
</dbReference>
<protein>
    <submittedName>
        <fullName evidence="1">Uncharacterized protein</fullName>
    </submittedName>
</protein>
<keyword evidence="2" id="KW-1185">Reference proteome</keyword>
<sequence>MADDSMIIQSLATFYSEYKVKGLITSPCNLNNSNIKVFKSVDIKCIDDRKLLNGSLIAKESVGADTAITNNVFKGFSVIDAHGSELIPGDMIFIRGILTVYQQMLGKISWEILQQEIILQSF</sequence>